<name>A0A6I5N1M9_9BIFI</name>
<evidence type="ECO:0000256" key="3">
    <source>
        <dbReference type="ARBA" id="ARBA00022448"/>
    </source>
</evidence>
<evidence type="ECO:0000256" key="4">
    <source>
        <dbReference type="ARBA" id="ARBA00022475"/>
    </source>
</evidence>
<dbReference type="AlphaFoldDB" id="A0A6I5N1M9"/>
<dbReference type="SUPFAM" id="SSF103473">
    <property type="entry name" value="MFS general substrate transporter"/>
    <property type="match status" value="1"/>
</dbReference>
<keyword evidence="6 9" id="KW-1133">Transmembrane helix</keyword>
<gene>
    <name evidence="11" type="ORF">F6S87_02645</name>
</gene>
<proteinExistence type="inferred from homology"/>
<feature type="transmembrane region" description="Helical" evidence="9">
    <location>
        <begin position="50"/>
        <end position="67"/>
    </location>
</feature>
<keyword evidence="5 9" id="KW-0812">Transmembrane</keyword>
<dbReference type="InterPro" id="IPR003663">
    <property type="entry name" value="Sugar/inositol_transpt"/>
</dbReference>
<dbReference type="GO" id="GO:0005886">
    <property type="term" value="C:plasma membrane"/>
    <property type="evidence" value="ECO:0007669"/>
    <property type="project" value="UniProtKB-SubCell"/>
</dbReference>
<evidence type="ECO:0000256" key="2">
    <source>
        <dbReference type="ARBA" id="ARBA00010992"/>
    </source>
</evidence>
<evidence type="ECO:0000256" key="6">
    <source>
        <dbReference type="ARBA" id="ARBA00022989"/>
    </source>
</evidence>
<feature type="transmembrane region" description="Helical" evidence="9">
    <location>
        <begin position="348"/>
        <end position="375"/>
    </location>
</feature>
<dbReference type="GO" id="GO:1904659">
    <property type="term" value="P:D-glucose transmembrane transport"/>
    <property type="evidence" value="ECO:0007669"/>
    <property type="project" value="TreeGrafter"/>
</dbReference>
<keyword evidence="3 8" id="KW-0813">Transport</keyword>
<dbReference type="InterPro" id="IPR020846">
    <property type="entry name" value="MFS_dom"/>
</dbReference>
<dbReference type="InterPro" id="IPR036259">
    <property type="entry name" value="MFS_trans_sf"/>
</dbReference>
<evidence type="ECO:0000256" key="8">
    <source>
        <dbReference type="RuleBase" id="RU003346"/>
    </source>
</evidence>
<reference evidence="11 12" key="1">
    <citation type="submission" date="2019-09" db="EMBL/GenBank/DDBJ databases">
        <title>Phylogenetic characterization of a novel taxon of the genus Bifidobacterium: Bifidobacterium choloepi sp. nov.</title>
        <authorList>
            <person name="Modesto M."/>
            <person name="Satti M."/>
        </authorList>
    </citation>
    <scope>NUCLEOTIDE SEQUENCE [LARGE SCALE GENOMIC DNA]</scope>
    <source>
        <strain evidence="11 12">BRDM6</strain>
    </source>
</reference>
<feature type="transmembrane region" description="Helical" evidence="9">
    <location>
        <begin position="289"/>
        <end position="313"/>
    </location>
</feature>
<dbReference type="RefSeq" id="WP_163227093.1">
    <property type="nucleotide sequence ID" value="NZ_VYSG01000001.1"/>
</dbReference>
<evidence type="ECO:0000256" key="5">
    <source>
        <dbReference type="ARBA" id="ARBA00022692"/>
    </source>
</evidence>
<comment type="subcellular location">
    <subcellularLocation>
        <location evidence="1">Cell membrane</location>
        <topology evidence="1">Multi-pass membrane protein</topology>
    </subcellularLocation>
</comment>
<evidence type="ECO:0000259" key="10">
    <source>
        <dbReference type="PROSITE" id="PS50850"/>
    </source>
</evidence>
<protein>
    <submittedName>
        <fullName evidence="11">Sugar porter family MFS transporter</fullName>
    </submittedName>
</protein>
<dbReference type="InterPro" id="IPR050820">
    <property type="entry name" value="MFS_Sugar_Transporter"/>
</dbReference>
<evidence type="ECO:0000256" key="9">
    <source>
        <dbReference type="SAM" id="Phobius"/>
    </source>
</evidence>
<evidence type="ECO:0000256" key="7">
    <source>
        <dbReference type="ARBA" id="ARBA00023136"/>
    </source>
</evidence>
<feature type="transmembrane region" description="Helical" evidence="9">
    <location>
        <begin position="104"/>
        <end position="125"/>
    </location>
</feature>
<dbReference type="GO" id="GO:0022857">
    <property type="term" value="F:transmembrane transporter activity"/>
    <property type="evidence" value="ECO:0007669"/>
    <property type="project" value="InterPro"/>
</dbReference>
<dbReference type="EMBL" id="VYSG01000001">
    <property type="protein sequence ID" value="NEG69539.1"/>
    <property type="molecule type" value="Genomic_DNA"/>
</dbReference>
<organism evidence="11 12">
    <name type="scientific">Bifidobacterium choloepi</name>
    <dbReference type="NCBI Taxonomy" id="2614131"/>
    <lineage>
        <taxon>Bacteria</taxon>
        <taxon>Bacillati</taxon>
        <taxon>Actinomycetota</taxon>
        <taxon>Actinomycetes</taxon>
        <taxon>Bifidobacteriales</taxon>
        <taxon>Bifidobacteriaceae</taxon>
        <taxon>Bifidobacterium</taxon>
    </lineage>
</organism>
<keyword evidence="7 9" id="KW-0472">Membrane</keyword>
<evidence type="ECO:0000256" key="1">
    <source>
        <dbReference type="ARBA" id="ARBA00004651"/>
    </source>
</evidence>
<feature type="transmembrane region" description="Helical" evidence="9">
    <location>
        <begin position="417"/>
        <end position="439"/>
    </location>
</feature>
<dbReference type="Pfam" id="PF00083">
    <property type="entry name" value="Sugar_tr"/>
    <property type="match status" value="1"/>
</dbReference>
<dbReference type="PRINTS" id="PR00171">
    <property type="entry name" value="SUGRTRNSPORT"/>
</dbReference>
<feature type="transmembrane region" description="Helical" evidence="9">
    <location>
        <begin position="254"/>
        <end position="277"/>
    </location>
</feature>
<evidence type="ECO:0000313" key="12">
    <source>
        <dbReference type="Proteomes" id="UP000469292"/>
    </source>
</evidence>
<comment type="similarity">
    <text evidence="2 8">Belongs to the major facilitator superfamily. Sugar transporter (TC 2.A.1.1) family.</text>
</comment>
<feature type="transmembrane region" description="Helical" evidence="9">
    <location>
        <begin position="320"/>
        <end position="342"/>
    </location>
</feature>
<dbReference type="InterPro" id="IPR005828">
    <property type="entry name" value="MFS_sugar_transport-like"/>
</dbReference>
<dbReference type="PROSITE" id="PS50850">
    <property type="entry name" value="MFS"/>
    <property type="match status" value="1"/>
</dbReference>
<dbReference type="PANTHER" id="PTHR48023">
    <property type="entry name" value="D-XYLOSE-PROTON SYMPORTER-LIKE 2"/>
    <property type="match status" value="1"/>
</dbReference>
<dbReference type="PROSITE" id="PS00217">
    <property type="entry name" value="SUGAR_TRANSPORT_2"/>
    <property type="match status" value="1"/>
</dbReference>
<sequence>MARKTGRLPKGVVYFFGALGGLLFGYDTGVISGAILFIENQMNLGSWQQGWVVSAVLVGAMLGAAFIGPLSDRLGRRKLLLIAAVIFVVGALGSAFSPEFWSLILFRIILGVAVGAASALIPTYLSELSQASKRGTVSGLFQLMVMTGIFLAYVTNYAFSGLYTGWRWMLGFAAIPAVVLFVGGLFLPESPRFLVREGNMAEARSVLSGIYDDGDAADNERKVSEELADIKRQATIEGKSGGYRELFSKGVRPALVIGVGLAIFQQIMGCNTVLYYAPTIFTDVGFGVAAALLAHVGIGIFNVIVTAVAIAIMDKVDRRTMLIVGAVGMGVSLFVMSIAMKMSSGSQGAAIVCVVALTVYIAFFSGTWGPVMWIMIGEVFPLNIRGLGNSAASVVNWAANALVSVTFPYLLDLFGTGSLFIGYGVICFVSIWFVVKYVFETRNRSLEDIEADLRARAGVTGVSDARAVAEIDADDAVEMAADRHEEMSAVH</sequence>
<keyword evidence="4" id="KW-1003">Cell membrane</keyword>
<feature type="transmembrane region" description="Helical" evidence="9">
    <location>
        <begin position="165"/>
        <end position="187"/>
    </location>
</feature>
<feature type="transmembrane region" description="Helical" evidence="9">
    <location>
        <begin position="12"/>
        <end position="38"/>
    </location>
</feature>
<dbReference type="PANTHER" id="PTHR48023:SF4">
    <property type="entry name" value="D-XYLOSE-PROTON SYMPORTER-LIKE 2"/>
    <property type="match status" value="1"/>
</dbReference>
<dbReference type="Gene3D" id="1.20.1250.20">
    <property type="entry name" value="MFS general substrate transporter like domains"/>
    <property type="match status" value="1"/>
</dbReference>
<dbReference type="InterPro" id="IPR005829">
    <property type="entry name" value="Sugar_transporter_CS"/>
</dbReference>
<dbReference type="NCBIfam" id="TIGR00879">
    <property type="entry name" value="SP"/>
    <property type="match status" value="1"/>
</dbReference>
<dbReference type="FunFam" id="1.20.1250.20:FF:000073">
    <property type="entry name" value="MFS myo-inositol transporter, putative"/>
    <property type="match status" value="1"/>
</dbReference>
<feature type="transmembrane region" description="Helical" evidence="9">
    <location>
        <begin position="79"/>
        <end position="98"/>
    </location>
</feature>
<evidence type="ECO:0000313" key="11">
    <source>
        <dbReference type="EMBL" id="NEG69539.1"/>
    </source>
</evidence>
<feature type="domain" description="Major facilitator superfamily (MFS) profile" evidence="10">
    <location>
        <begin position="13"/>
        <end position="442"/>
    </location>
</feature>
<dbReference type="InterPro" id="IPR047984">
    <property type="entry name" value="XylE-like"/>
</dbReference>
<accession>A0A6I5N1M9</accession>
<dbReference type="CDD" id="cd17359">
    <property type="entry name" value="MFS_XylE_like"/>
    <property type="match status" value="1"/>
</dbReference>
<comment type="caution">
    <text evidence="11">The sequence shown here is derived from an EMBL/GenBank/DDBJ whole genome shotgun (WGS) entry which is preliminary data.</text>
</comment>
<dbReference type="PROSITE" id="PS00216">
    <property type="entry name" value="SUGAR_TRANSPORT_1"/>
    <property type="match status" value="1"/>
</dbReference>
<dbReference type="Proteomes" id="UP000469292">
    <property type="component" value="Unassembled WGS sequence"/>
</dbReference>
<feature type="transmembrane region" description="Helical" evidence="9">
    <location>
        <begin position="137"/>
        <end position="159"/>
    </location>
</feature>
<keyword evidence="12" id="KW-1185">Reference proteome</keyword>
<feature type="transmembrane region" description="Helical" evidence="9">
    <location>
        <begin position="387"/>
        <end position="411"/>
    </location>
</feature>